<evidence type="ECO:0000256" key="2">
    <source>
        <dbReference type="ARBA" id="ARBA00001730"/>
    </source>
</evidence>
<dbReference type="InterPro" id="IPR036907">
    <property type="entry name" value="5'-Nucleotdase_C_sf"/>
</dbReference>
<keyword evidence="7 11" id="KW-0732">Signal</keyword>
<proteinExistence type="inferred from homology"/>
<organism evidence="14 15">
    <name type="scientific">Acetobacter sacchari</name>
    <dbReference type="NCBI Taxonomy" id="2661687"/>
    <lineage>
        <taxon>Bacteria</taxon>
        <taxon>Pseudomonadati</taxon>
        <taxon>Pseudomonadota</taxon>
        <taxon>Alphaproteobacteria</taxon>
        <taxon>Acetobacterales</taxon>
        <taxon>Acetobacteraceae</taxon>
        <taxon>Acetobacter</taxon>
    </lineage>
</organism>
<keyword evidence="8 11" id="KW-0547">Nucleotide-binding</keyword>
<dbReference type="Pfam" id="PF00149">
    <property type="entry name" value="Metallophos"/>
    <property type="match status" value="1"/>
</dbReference>
<dbReference type="SUPFAM" id="SSF55816">
    <property type="entry name" value="5'-nucleotidase (syn. UDP-sugar hydrolase), C-terminal domain"/>
    <property type="match status" value="1"/>
</dbReference>
<reference evidence="14 15" key="1">
    <citation type="submission" date="2021-03" db="EMBL/GenBank/DDBJ databases">
        <title>The complete genome sequence of Acetobacter sacchari TBRC 11175.</title>
        <authorList>
            <person name="Charoenyingcharoen P."/>
            <person name="Yukphan P."/>
        </authorList>
    </citation>
    <scope>NUCLEOTIDE SEQUENCE [LARGE SCALE GENOMIC DNA]</scope>
    <source>
        <strain evidence="14 15">TBRC 11175</strain>
    </source>
</reference>
<dbReference type="SUPFAM" id="SSF56300">
    <property type="entry name" value="Metallo-dependent phosphatases"/>
    <property type="match status" value="1"/>
</dbReference>
<name>A0ABS3M0C6_9PROT</name>
<comment type="similarity">
    <text evidence="5 11">Belongs to the 5'-nucleotidase family.</text>
</comment>
<dbReference type="RefSeq" id="WP_207883523.1">
    <property type="nucleotide sequence ID" value="NZ_JAFVMF010000026.1"/>
</dbReference>
<comment type="caution">
    <text evidence="14">The sequence shown here is derived from an EMBL/GenBank/DDBJ whole genome shotgun (WGS) entry which is preliminary data.</text>
</comment>
<evidence type="ECO:0000313" key="15">
    <source>
        <dbReference type="Proteomes" id="UP000664771"/>
    </source>
</evidence>
<dbReference type="PROSITE" id="PS51318">
    <property type="entry name" value="TAT"/>
    <property type="match status" value="1"/>
</dbReference>
<dbReference type="InterPro" id="IPR004843">
    <property type="entry name" value="Calcineurin-like_PHP"/>
</dbReference>
<dbReference type="InterPro" id="IPR008334">
    <property type="entry name" value="5'-Nucleotdase_C"/>
</dbReference>
<feature type="domain" description="5'-Nucleotidase C-terminal" evidence="13">
    <location>
        <begin position="399"/>
        <end position="575"/>
    </location>
</feature>
<dbReference type="Pfam" id="PF02872">
    <property type="entry name" value="5_nucleotid_C"/>
    <property type="match status" value="1"/>
</dbReference>
<keyword evidence="10" id="KW-0511">Multifunctional enzyme</keyword>
<protein>
    <submittedName>
        <fullName evidence="14">Bifunctional 2',3'-cyclic-nucleotide 2'-phosphodiesterase/3'-nucleotidase</fullName>
    </submittedName>
</protein>
<keyword evidence="9 11" id="KW-0378">Hydrolase</keyword>
<evidence type="ECO:0000256" key="1">
    <source>
        <dbReference type="ARBA" id="ARBA00000527"/>
    </source>
</evidence>
<dbReference type="InterPro" id="IPR029052">
    <property type="entry name" value="Metallo-depent_PP-like"/>
</dbReference>
<dbReference type="Proteomes" id="UP000664771">
    <property type="component" value="Unassembled WGS sequence"/>
</dbReference>
<evidence type="ECO:0000256" key="6">
    <source>
        <dbReference type="ARBA" id="ARBA00022723"/>
    </source>
</evidence>
<accession>A0ABS3M0C6</accession>
<dbReference type="NCBIfam" id="NF006938">
    <property type="entry name" value="PRK09420.1"/>
    <property type="match status" value="1"/>
</dbReference>
<comment type="catalytic activity">
    <reaction evidence="1">
        <text>a ribonucleoside 3'-phosphate + H2O = a ribonucleoside + phosphate</text>
        <dbReference type="Rhea" id="RHEA:10144"/>
        <dbReference type="ChEBI" id="CHEBI:13197"/>
        <dbReference type="ChEBI" id="CHEBI:15377"/>
        <dbReference type="ChEBI" id="CHEBI:18254"/>
        <dbReference type="ChEBI" id="CHEBI:43474"/>
        <dbReference type="EC" id="3.1.3.6"/>
    </reaction>
</comment>
<dbReference type="InterPro" id="IPR006311">
    <property type="entry name" value="TAT_signal"/>
</dbReference>
<evidence type="ECO:0000259" key="13">
    <source>
        <dbReference type="Pfam" id="PF02872"/>
    </source>
</evidence>
<feature type="signal peptide" evidence="11">
    <location>
        <begin position="1"/>
        <end position="26"/>
    </location>
</feature>
<feature type="chain" id="PRO_5045007711" evidence="11">
    <location>
        <begin position="27"/>
        <end position="659"/>
    </location>
</feature>
<evidence type="ECO:0000256" key="11">
    <source>
        <dbReference type="RuleBase" id="RU362119"/>
    </source>
</evidence>
<dbReference type="Gene3D" id="3.90.780.10">
    <property type="entry name" value="5'-Nucleotidase, C-terminal domain"/>
    <property type="match status" value="1"/>
</dbReference>
<evidence type="ECO:0000256" key="10">
    <source>
        <dbReference type="ARBA" id="ARBA00023268"/>
    </source>
</evidence>
<evidence type="ECO:0000259" key="12">
    <source>
        <dbReference type="Pfam" id="PF00149"/>
    </source>
</evidence>
<comment type="catalytic activity">
    <reaction evidence="2">
        <text>a nucleoside 2',3'-cyclic phosphate + H2O = a nucleoside 3'-phosphate + H(+)</text>
        <dbReference type="Rhea" id="RHEA:19621"/>
        <dbReference type="ChEBI" id="CHEBI:15377"/>
        <dbReference type="ChEBI" id="CHEBI:15378"/>
        <dbReference type="ChEBI" id="CHEBI:66949"/>
        <dbReference type="ChEBI" id="CHEBI:66954"/>
        <dbReference type="EC" id="3.1.4.16"/>
    </reaction>
</comment>
<dbReference type="PRINTS" id="PR01607">
    <property type="entry name" value="APYRASEFAMLY"/>
</dbReference>
<gene>
    <name evidence="14" type="ORF">J2D73_17740</name>
</gene>
<dbReference type="PROSITE" id="PS00786">
    <property type="entry name" value="5_NUCLEOTIDASE_2"/>
    <property type="match status" value="1"/>
</dbReference>
<comment type="cofactor">
    <cofactor evidence="3">
        <name>a divalent metal cation</name>
        <dbReference type="ChEBI" id="CHEBI:60240"/>
    </cofactor>
</comment>
<dbReference type="CDD" id="cd07410">
    <property type="entry name" value="MPP_CpdB_N"/>
    <property type="match status" value="1"/>
</dbReference>
<dbReference type="EMBL" id="JAFVMF010000026">
    <property type="protein sequence ID" value="MBO1361627.1"/>
    <property type="molecule type" value="Genomic_DNA"/>
</dbReference>
<comment type="subcellular location">
    <subcellularLocation>
        <location evidence="4">Cell envelope</location>
    </subcellularLocation>
</comment>
<keyword evidence="15" id="KW-1185">Reference proteome</keyword>
<evidence type="ECO:0000256" key="4">
    <source>
        <dbReference type="ARBA" id="ARBA00004196"/>
    </source>
</evidence>
<dbReference type="Gene3D" id="3.60.21.10">
    <property type="match status" value="1"/>
</dbReference>
<evidence type="ECO:0000256" key="5">
    <source>
        <dbReference type="ARBA" id="ARBA00006654"/>
    </source>
</evidence>
<evidence type="ECO:0000256" key="8">
    <source>
        <dbReference type="ARBA" id="ARBA00022741"/>
    </source>
</evidence>
<dbReference type="PANTHER" id="PTHR11575:SF6">
    <property type="entry name" value="2',3'-CYCLIC-NUCLEOTIDE 2'-PHOSPHODIESTERASE_3'-NUCLEOTIDASE"/>
    <property type="match status" value="1"/>
</dbReference>
<evidence type="ECO:0000256" key="9">
    <source>
        <dbReference type="ARBA" id="ARBA00022801"/>
    </source>
</evidence>
<sequence>MPRPVPRRTLIAGSAAAAMMPVSALAAGHSQQAAGSDPGGHGASPVLKLRLLETSDLHMYIDAYDYYRSRVDDNVGLARVATLTRAARAEVANAMLFDNGDIIQGNPLGDYVAQPGHLDPAQGHPIFRAMNHLGYDAATLGNHEFNYGLPFLEASIKGARFPFVCANVEHVDGSPFIPRFTVLDRTFTDEAGVAHTLKIGVIGFTPPQIMVWDALRLNGKLRAQDIVDSARRYIPELRARCDLLVVLCHSGISAEPRVGGDENAALYVAGVPGVDVIFTGHAHRVFPGPDYSGLKGVDAVAGTLAGKPAIMPGFWGSHLGVVDLVLKRSADGWRVDSFHTEVRPISQRRDGKVIPLTQDDMAICEVVEPEHKATIAWMAKPVGMTAVPIDTYFAFVGPDPSISLVNEAQLWYTRPLLAGTEAAKLPLLSAAAPFSAGGMGSGAFVDIPTGPLTMKDIASIYVFANTISVVRCTGAEVREWLERSAIAFNTITAGEKAPQALLAADRQTYNFDVIAGLTYEIDVTRPPRYDQSGEVINATSHRINDLRYAGRPVRADDVFVVVTNNYRAGGGGSFPGTGQKKIVLNAPDGNRDAVLRFVADRKRVDPPSAPVWRFAKPAAPTIVTVDLPTSAEALASSRPDLRRLSGAPGGLIRYGLTLA</sequence>
<evidence type="ECO:0000313" key="14">
    <source>
        <dbReference type="EMBL" id="MBO1361627.1"/>
    </source>
</evidence>
<dbReference type="InterPro" id="IPR041827">
    <property type="entry name" value="CpdB_N"/>
</dbReference>
<dbReference type="PANTHER" id="PTHR11575">
    <property type="entry name" value="5'-NUCLEOTIDASE-RELATED"/>
    <property type="match status" value="1"/>
</dbReference>
<dbReference type="InterPro" id="IPR006146">
    <property type="entry name" value="5'-Nucleotdase_CS"/>
</dbReference>
<evidence type="ECO:0000256" key="7">
    <source>
        <dbReference type="ARBA" id="ARBA00022729"/>
    </source>
</evidence>
<evidence type="ECO:0000256" key="3">
    <source>
        <dbReference type="ARBA" id="ARBA00001968"/>
    </source>
</evidence>
<dbReference type="InterPro" id="IPR006179">
    <property type="entry name" value="5_nucleotidase/apyrase"/>
</dbReference>
<feature type="domain" description="Calcineurin-like phosphoesterase" evidence="12">
    <location>
        <begin position="50"/>
        <end position="284"/>
    </location>
</feature>
<keyword evidence="6" id="KW-0479">Metal-binding</keyword>